<dbReference type="CDD" id="cd05825">
    <property type="entry name" value="LbH_wcaF_like"/>
    <property type="match status" value="1"/>
</dbReference>
<keyword evidence="2" id="KW-0808">Transferase</keyword>
<dbReference type="SUPFAM" id="SSF51161">
    <property type="entry name" value="Trimeric LpxA-like enzymes"/>
    <property type="match status" value="1"/>
</dbReference>
<evidence type="ECO:0000313" key="4">
    <source>
        <dbReference type="Proteomes" id="UP000614123"/>
    </source>
</evidence>
<dbReference type="EMBL" id="JAEILD010000088">
    <property type="protein sequence ID" value="MBI6650826.1"/>
    <property type="molecule type" value="Genomic_DNA"/>
</dbReference>
<dbReference type="Proteomes" id="UP000614123">
    <property type="component" value="Unassembled WGS sequence"/>
</dbReference>
<evidence type="ECO:0000313" key="3">
    <source>
        <dbReference type="EMBL" id="MBI6650826.1"/>
    </source>
</evidence>
<evidence type="ECO:0000256" key="2">
    <source>
        <dbReference type="ARBA" id="ARBA00022679"/>
    </source>
</evidence>
<sequence>MPCMILQGNDPYRAASFSLSHRLRRQLWNTVYVLLFRTSPRPFHGWRAFLLRLFGARLGKGVHVYPRAKVWAPWNLELGDHVGIADDTNIYNMALISIGRYSVISQGAHLCGGSHDYNSRNFQLYAKPIVLGEHVWVCADAFITLGVCIADGVVVGARALVIKNIAQAWTVHAGHPTRLIGQRTQHLQEPAPRQGSQA</sequence>
<dbReference type="Gene3D" id="2.160.10.10">
    <property type="entry name" value="Hexapeptide repeat proteins"/>
    <property type="match status" value="1"/>
</dbReference>
<evidence type="ECO:0000256" key="1">
    <source>
        <dbReference type="ARBA" id="ARBA00007274"/>
    </source>
</evidence>
<name>A0ABS0VH32_PSEVE</name>
<dbReference type="PANTHER" id="PTHR23416:SF23">
    <property type="entry name" value="ACETYLTRANSFERASE C18B11.09C-RELATED"/>
    <property type="match status" value="1"/>
</dbReference>
<gene>
    <name evidence="3" type="ORF">YA0849_17645</name>
</gene>
<dbReference type="InterPro" id="IPR051159">
    <property type="entry name" value="Hexapeptide_acetyltransf"/>
</dbReference>
<keyword evidence="4" id="KW-1185">Reference proteome</keyword>
<dbReference type="PANTHER" id="PTHR23416">
    <property type="entry name" value="SIALIC ACID SYNTHASE-RELATED"/>
    <property type="match status" value="1"/>
</dbReference>
<organism evidence="3 4">
    <name type="scientific">Pseudomonas veronii</name>
    <dbReference type="NCBI Taxonomy" id="76761"/>
    <lineage>
        <taxon>Bacteria</taxon>
        <taxon>Pseudomonadati</taxon>
        <taxon>Pseudomonadota</taxon>
        <taxon>Gammaproteobacteria</taxon>
        <taxon>Pseudomonadales</taxon>
        <taxon>Pseudomonadaceae</taxon>
        <taxon>Pseudomonas</taxon>
    </lineage>
</organism>
<comment type="caution">
    <text evidence="3">The sequence shown here is derived from an EMBL/GenBank/DDBJ whole genome shotgun (WGS) entry which is preliminary data.</text>
</comment>
<dbReference type="InterPro" id="IPR011004">
    <property type="entry name" value="Trimer_LpxA-like_sf"/>
</dbReference>
<reference evidence="3 4" key="1">
    <citation type="submission" date="2020-12" db="EMBL/GenBank/DDBJ databases">
        <title>Comparative genomic insights into the epidemiology and virulence of plant pathogenic Pseudomonads from Turkey.</title>
        <authorList>
            <person name="Dillon M."/>
            <person name="Ruiz-Bedoya T."/>
            <person name="Bendalovic-Torma C."/>
            <person name="Guttman K.M."/>
            <person name="Kwak H."/>
            <person name="Middleton M.A."/>
            <person name="Wang P.W."/>
            <person name="Horuz S."/>
            <person name="Aysan Y."/>
            <person name="Guttman D.S."/>
        </authorList>
    </citation>
    <scope>NUCLEOTIDE SEQUENCE [LARGE SCALE GENOMIC DNA]</scope>
    <source>
        <strain evidence="3 4">S4_EA_3a</strain>
    </source>
</reference>
<proteinExistence type="inferred from homology"/>
<comment type="similarity">
    <text evidence="1">Belongs to the transferase hexapeptide repeat family.</text>
</comment>
<accession>A0ABS0VH32</accession>
<protein>
    <submittedName>
        <fullName evidence="3">Colanic acid biosynthesis acetyltransferase</fullName>
    </submittedName>
</protein>